<keyword evidence="3" id="KW-1185">Reference proteome</keyword>
<evidence type="ECO:0000313" key="2">
    <source>
        <dbReference type="EMBL" id="MDK2123017.1"/>
    </source>
</evidence>
<name>A0ABT7DSH5_9NEIS</name>
<accession>A0ABT7DSH5</accession>
<evidence type="ECO:0000313" key="3">
    <source>
        <dbReference type="Proteomes" id="UP001172778"/>
    </source>
</evidence>
<dbReference type="RefSeq" id="WP_284099303.1">
    <property type="nucleotide sequence ID" value="NZ_JARRAF010000002.1"/>
</dbReference>
<feature type="chain" id="PRO_5046390728" evidence="1">
    <location>
        <begin position="21"/>
        <end position="236"/>
    </location>
</feature>
<protein>
    <submittedName>
        <fullName evidence="2">Uncharacterized protein</fullName>
    </submittedName>
</protein>
<gene>
    <name evidence="2" type="ORF">PZA18_03000</name>
</gene>
<organism evidence="2 3">
    <name type="scientific">Parachitinimonas caeni</name>
    <dbReference type="NCBI Taxonomy" id="3031301"/>
    <lineage>
        <taxon>Bacteria</taxon>
        <taxon>Pseudomonadati</taxon>
        <taxon>Pseudomonadota</taxon>
        <taxon>Betaproteobacteria</taxon>
        <taxon>Neisseriales</taxon>
        <taxon>Chitinibacteraceae</taxon>
        <taxon>Parachitinimonas</taxon>
    </lineage>
</organism>
<reference evidence="2" key="1">
    <citation type="submission" date="2023-03" db="EMBL/GenBank/DDBJ databases">
        <title>Chitinimonas shenzhenensis gen. nov., sp. nov., a novel member of family Burkholderiaceae isolated from activated sludge collected in Shen Zhen, China.</title>
        <authorList>
            <person name="Wang X."/>
        </authorList>
    </citation>
    <scope>NUCLEOTIDE SEQUENCE</scope>
    <source>
        <strain evidence="2">DQS-5</strain>
    </source>
</reference>
<keyword evidence="1" id="KW-0732">Signal</keyword>
<dbReference type="Proteomes" id="UP001172778">
    <property type="component" value="Unassembled WGS sequence"/>
</dbReference>
<dbReference type="EMBL" id="JARRAF010000002">
    <property type="protein sequence ID" value="MDK2123017.1"/>
    <property type="molecule type" value="Genomic_DNA"/>
</dbReference>
<comment type="caution">
    <text evidence="2">The sequence shown here is derived from an EMBL/GenBank/DDBJ whole genome shotgun (WGS) entry which is preliminary data.</text>
</comment>
<proteinExistence type="predicted"/>
<sequence>MPYSLRPLLLAVLLAGSASAATTPSDKLDPITVIRVHDPAFMPYEKVYALASILRQSPFKQVQTRFRLMSMRPGDDMKNVNLALFSKSIDLPINVGPDGYFDAPLDPRALAEEAEFVTARPVGTLRWLFYLLLTPSTSNTYTLSHLRAAASEADEAVKLLPWWARLRLAFKSTDGVVFEFPDNSNGSVLVEDPKGSSTRLVAQEGKVKLSFRQFDQLKEAKITPNPRPVAIHPDMN</sequence>
<evidence type="ECO:0000256" key="1">
    <source>
        <dbReference type="SAM" id="SignalP"/>
    </source>
</evidence>
<feature type="signal peptide" evidence="1">
    <location>
        <begin position="1"/>
        <end position="20"/>
    </location>
</feature>